<dbReference type="Gramene" id="GBG88855">
    <property type="protein sequence ID" value="GBG88855"/>
    <property type="gene ID" value="CBR_g48467"/>
</dbReference>
<gene>
    <name evidence="2" type="ORF">CBR_g48467</name>
</gene>
<accession>A0A388M2X2</accession>
<dbReference type="EMBL" id="BFEA01000698">
    <property type="protein sequence ID" value="GBG88855.1"/>
    <property type="molecule type" value="Genomic_DNA"/>
</dbReference>
<evidence type="ECO:0000313" key="2">
    <source>
        <dbReference type="EMBL" id="GBG88855.1"/>
    </source>
</evidence>
<reference evidence="2 3" key="1">
    <citation type="journal article" date="2018" name="Cell">
        <title>The Chara Genome: Secondary Complexity and Implications for Plant Terrestrialization.</title>
        <authorList>
            <person name="Nishiyama T."/>
            <person name="Sakayama H."/>
            <person name="Vries J.D."/>
            <person name="Buschmann H."/>
            <person name="Saint-Marcoux D."/>
            <person name="Ullrich K.K."/>
            <person name="Haas F.B."/>
            <person name="Vanderstraeten L."/>
            <person name="Becker D."/>
            <person name="Lang D."/>
            <person name="Vosolsobe S."/>
            <person name="Rombauts S."/>
            <person name="Wilhelmsson P.K.I."/>
            <person name="Janitza P."/>
            <person name="Kern R."/>
            <person name="Heyl A."/>
            <person name="Rumpler F."/>
            <person name="Villalobos L.I.A.C."/>
            <person name="Clay J.M."/>
            <person name="Skokan R."/>
            <person name="Toyoda A."/>
            <person name="Suzuki Y."/>
            <person name="Kagoshima H."/>
            <person name="Schijlen E."/>
            <person name="Tajeshwar N."/>
            <person name="Catarino B."/>
            <person name="Hetherington A.J."/>
            <person name="Saltykova A."/>
            <person name="Bonnot C."/>
            <person name="Breuninger H."/>
            <person name="Symeonidi A."/>
            <person name="Radhakrishnan G.V."/>
            <person name="Van Nieuwerburgh F."/>
            <person name="Deforce D."/>
            <person name="Chang C."/>
            <person name="Karol K.G."/>
            <person name="Hedrich R."/>
            <person name="Ulvskov P."/>
            <person name="Glockner G."/>
            <person name="Delwiche C.F."/>
            <person name="Petrasek J."/>
            <person name="Van de Peer Y."/>
            <person name="Friml J."/>
            <person name="Beilby M."/>
            <person name="Dolan L."/>
            <person name="Kohara Y."/>
            <person name="Sugano S."/>
            <person name="Fujiyama A."/>
            <person name="Delaux P.-M."/>
            <person name="Quint M."/>
            <person name="TheiBen G."/>
            <person name="Hagemann M."/>
            <person name="Harholt J."/>
            <person name="Dunand C."/>
            <person name="Zachgo S."/>
            <person name="Langdale J."/>
            <person name="Maumus F."/>
            <person name="Straeten D.V.D."/>
            <person name="Gould S.B."/>
            <person name="Rensing S.A."/>
        </authorList>
    </citation>
    <scope>NUCLEOTIDE SEQUENCE [LARGE SCALE GENOMIC DNA]</scope>
    <source>
        <strain evidence="2 3">S276</strain>
    </source>
</reference>
<name>A0A388M2X2_CHABU</name>
<sequence>MASLPQMDSGGGETTYVATEDLVRGMADIGEGETERGHCETHNEEVFHAHNKEDDDMDGGRRGHGKKPTREDHVNNEGECECHVDDKCLTLTEDGQFFAYVVRWEPNVVQPGLFRGKHCFAVNCNYTWIPVEAPHPQPGYWQGKLSMAAKAPSGHWLCLGFMKKGLVSHWQFMVVLVRVSLWNPDILDKKVLHDHAQQIWRSIDEDDRQMIVCGYDSTAKRGMWLVGAGDDGEDDSDKDVTFQFLDDLHEHFHSLALLGGVPVIWKEEHMDNSPVHVTFKDPLGVPFDLVYEGGLLRHCMLSGGEARDHAVSAEQEDAEQEVGELPVIVADGIEYFLLDQIMDLTRRSKCDRNVIHCILHPVITDVLPGGETVTYSLAPPSVFNAMSTLVQDCVIECATQAICAAPTEVDRQRKRQQGWHLVAAECKKSCVEEEEDSSDRNHQQTKLAVAMFRGDSGSEKVVKHDVKAEDLIVQWTLENSSHSAGQEENPTPSKAVERKFERSFVYDGDNRENPVIMSQHFRTFDGRGQGEGEEAFDAQVDTESFDIFNEKLVADAYIVEDFCKIPEAKDSIEAEWCHAVLRLARHYSEPHPALRIVDGSASPDGKLMQLAVSTLMRTCQTGKDFFCGEKSWFVLVNKRLLCVHTKDGAITWVV</sequence>
<comment type="caution">
    <text evidence="2">The sequence shown here is derived from an EMBL/GenBank/DDBJ whole genome shotgun (WGS) entry which is preliminary data.</text>
</comment>
<feature type="region of interest" description="Disordered" evidence="1">
    <location>
        <begin position="31"/>
        <end position="74"/>
    </location>
</feature>
<protein>
    <submittedName>
        <fullName evidence="2">Uncharacterized protein</fullName>
    </submittedName>
</protein>
<feature type="compositionally biased region" description="Basic and acidic residues" evidence="1">
    <location>
        <begin position="33"/>
        <end position="61"/>
    </location>
</feature>
<keyword evidence="3" id="KW-1185">Reference proteome</keyword>
<evidence type="ECO:0000256" key="1">
    <source>
        <dbReference type="SAM" id="MobiDB-lite"/>
    </source>
</evidence>
<evidence type="ECO:0000313" key="3">
    <source>
        <dbReference type="Proteomes" id="UP000265515"/>
    </source>
</evidence>
<organism evidence="2 3">
    <name type="scientific">Chara braunii</name>
    <name type="common">Braun's stonewort</name>
    <dbReference type="NCBI Taxonomy" id="69332"/>
    <lineage>
        <taxon>Eukaryota</taxon>
        <taxon>Viridiplantae</taxon>
        <taxon>Streptophyta</taxon>
        <taxon>Charophyceae</taxon>
        <taxon>Charales</taxon>
        <taxon>Characeae</taxon>
        <taxon>Chara</taxon>
    </lineage>
</organism>
<dbReference type="AlphaFoldDB" id="A0A388M2X2"/>
<proteinExistence type="predicted"/>
<dbReference type="Proteomes" id="UP000265515">
    <property type="component" value="Unassembled WGS sequence"/>
</dbReference>